<dbReference type="Pfam" id="PF05227">
    <property type="entry name" value="CHASE3"/>
    <property type="match status" value="1"/>
</dbReference>
<feature type="domain" description="HAMP" evidence="6">
    <location>
        <begin position="235"/>
        <end position="289"/>
    </location>
</feature>
<dbReference type="PROSITE" id="PS50111">
    <property type="entry name" value="CHEMOTAXIS_TRANSDUC_2"/>
    <property type="match status" value="1"/>
</dbReference>
<dbReference type="CDD" id="cd19410">
    <property type="entry name" value="HK9-like_sensor"/>
    <property type="match status" value="1"/>
</dbReference>
<evidence type="ECO:0000256" key="4">
    <source>
        <dbReference type="SAM" id="Phobius"/>
    </source>
</evidence>
<name>I8RN86_9FIRM</name>
<dbReference type="CDD" id="cd06225">
    <property type="entry name" value="HAMP"/>
    <property type="match status" value="1"/>
</dbReference>
<dbReference type="Gene3D" id="6.10.340.10">
    <property type="match status" value="1"/>
</dbReference>
<reference evidence="7 8" key="1">
    <citation type="journal article" date="2012" name="J. Bacteriol.">
        <title>Draft Genome Sequences for Two Metal-Reducing Pelosinus fermentans Strains Isolated from a Cr(VI)-Contaminated Site and for Type Strain R7.</title>
        <authorList>
            <person name="Brown S.D."/>
            <person name="Podar M."/>
            <person name="Klingeman D.M."/>
            <person name="Johnson C.M."/>
            <person name="Yang Z.K."/>
            <person name="Utturkar S.M."/>
            <person name="Land M.L."/>
            <person name="Mosher J.J."/>
            <person name="Hurt R.A.Jr."/>
            <person name="Phelps T.J."/>
            <person name="Palumbo A.V."/>
            <person name="Arkin A.P."/>
            <person name="Hazen T.C."/>
            <person name="Elias D.A."/>
        </authorList>
    </citation>
    <scope>NUCLEOTIDE SEQUENCE [LARGE SCALE GENOMIC DNA]</scope>
    <source>
        <strain evidence="7 8">B4</strain>
    </source>
</reference>
<dbReference type="SUPFAM" id="SSF58104">
    <property type="entry name" value="Methyl-accepting chemotaxis protein (MCP) signaling domain"/>
    <property type="match status" value="1"/>
</dbReference>
<dbReference type="PANTHER" id="PTHR32089">
    <property type="entry name" value="METHYL-ACCEPTING CHEMOTAXIS PROTEIN MCPB"/>
    <property type="match status" value="1"/>
</dbReference>
<dbReference type="SMART" id="SM00304">
    <property type="entry name" value="HAMP"/>
    <property type="match status" value="1"/>
</dbReference>
<dbReference type="Proteomes" id="UP000004324">
    <property type="component" value="Unassembled WGS sequence"/>
</dbReference>
<keyword evidence="4" id="KW-0472">Membrane</keyword>
<dbReference type="GO" id="GO:0006935">
    <property type="term" value="P:chemotaxis"/>
    <property type="evidence" value="ECO:0007669"/>
    <property type="project" value="InterPro"/>
</dbReference>
<evidence type="ECO:0000313" key="8">
    <source>
        <dbReference type="Proteomes" id="UP000004324"/>
    </source>
</evidence>
<dbReference type="InterPro" id="IPR003660">
    <property type="entry name" value="HAMP_dom"/>
</dbReference>
<keyword evidence="1 3" id="KW-0807">Transducer</keyword>
<feature type="transmembrane region" description="Helical" evidence="4">
    <location>
        <begin position="214"/>
        <end position="237"/>
    </location>
</feature>
<dbReference type="EMBL" id="AKVJ01000006">
    <property type="protein sequence ID" value="EIW20490.1"/>
    <property type="molecule type" value="Genomic_DNA"/>
</dbReference>
<comment type="similarity">
    <text evidence="2">Belongs to the methyl-accepting chemotaxis (MCP) protein family.</text>
</comment>
<evidence type="ECO:0000256" key="3">
    <source>
        <dbReference type="PROSITE-ProRule" id="PRU00284"/>
    </source>
</evidence>
<dbReference type="Pfam" id="PF00015">
    <property type="entry name" value="MCPsignal"/>
    <property type="match status" value="1"/>
</dbReference>
<dbReference type="Pfam" id="PF00672">
    <property type="entry name" value="HAMP"/>
    <property type="match status" value="1"/>
</dbReference>
<evidence type="ECO:0000256" key="1">
    <source>
        <dbReference type="ARBA" id="ARBA00023224"/>
    </source>
</evidence>
<dbReference type="GO" id="GO:0004888">
    <property type="term" value="F:transmembrane signaling receptor activity"/>
    <property type="evidence" value="ECO:0007669"/>
    <property type="project" value="InterPro"/>
</dbReference>
<dbReference type="GO" id="GO:0007165">
    <property type="term" value="P:signal transduction"/>
    <property type="evidence" value="ECO:0007669"/>
    <property type="project" value="UniProtKB-KW"/>
</dbReference>
<dbReference type="RefSeq" id="WP_007930828.1">
    <property type="nucleotide sequence ID" value="NZ_AKVJ01000006.1"/>
</dbReference>
<proteinExistence type="inferred from homology"/>
<evidence type="ECO:0000313" key="7">
    <source>
        <dbReference type="EMBL" id="EIW20490.1"/>
    </source>
</evidence>
<dbReference type="PRINTS" id="PR00260">
    <property type="entry name" value="CHEMTRNSDUCR"/>
</dbReference>
<keyword evidence="4" id="KW-1133">Transmembrane helix</keyword>
<gene>
    <name evidence="7" type="ORF">FB4_2109</name>
</gene>
<evidence type="ECO:0000259" key="5">
    <source>
        <dbReference type="PROSITE" id="PS50111"/>
    </source>
</evidence>
<dbReference type="InterPro" id="IPR007891">
    <property type="entry name" value="CHASE3"/>
</dbReference>
<organism evidence="7 8">
    <name type="scientific">Pelosinus fermentans B4</name>
    <dbReference type="NCBI Taxonomy" id="1149862"/>
    <lineage>
        <taxon>Bacteria</taxon>
        <taxon>Bacillati</taxon>
        <taxon>Bacillota</taxon>
        <taxon>Negativicutes</taxon>
        <taxon>Selenomonadales</taxon>
        <taxon>Sporomusaceae</taxon>
        <taxon>Pelosinus</taxon>
    </lineage>
</organism>
<dbReference type="InterPro" id="IPR004089">
    <property type="entry name" value="MCPsignal_dom"/>
</dbReference>
<evidence type="ECO:0000259" key="6">
    <source>
        <dbReference type="PROSITE" id="PS50885"/>
    </source>
</evidence>
<dbReference type="OrthoDB" id="9810264at2"/>
<accession>I8RN86</accession>
<dbReference type="PROSITE" id="PS50885">
    <property type="entry name" value="HAMP"/>
    <property type="match status" value="1"/>
</dbReference>
<feature type="transmembrane region" description="Helical" evidence="4">
    <location>
        <begin position="33"/>
        <end position="52"/>
    </location>
</feature>
<sequence length="594" mass="64912">MNFSNFCKQKIRLPRFYDTKKWQYNRFPIGRKLYLGFGIIVSLIVALLGYTYHNFSVESKSVVANIHTYEALNETSAIMVNLVDMETGVRGFILTGKEEFLHPYKSGKEAYQEHISKLKELTTSSTQLERLRFLQEKTQNWEARELTPLLFMKNQAGNEHVKMDTMMRHIQTGFGKNDMDEIRKTLMEFDNEKRKNLENRSHELQVLEEFTRKAMIVGGVASIVAGVLFALVITGAITRPVNILDRELHKLVLNGGDLTQIIHVDSKDEIGDLAQTINKFLADIRQIMIQVLASSENVAASAEQLTASSHQSAQAANQVVAVISNIADGAKNQTKEVNAVSAVIEQMSAKIKEVATHSDEVATISDKTSIAAQNGGQAIEKAIQQMASIDETVMHSSKAVSKLGESSKEIGEIVATISGIAGQTNLLALNAAIEAARAGEQGKGFAVVAEEVRKLANQSEEAAKKIKSLIDEIKVDADNAVIAMNNGTEEAKNGIHVVNSAGVAFREIITLVADVSSQIRDISSSIQQMALGSQQIVSSVHGIQMLSIEAEDYTETVSAASEEQSASMEEIAVSSQALANLSEQLINAVNKFSV</sequence>
<evidence type="ECO:0000256" key="2">
    <source>
        <dbReference type="ARBA" id="ARBA00029447"/>
    </source>
</evidence>
<dbReference type="AlphaFoldDB" id="I8RN86"/>
<feature type="domain" description="Methyl-accepting transducer" evidence="5">
    <location>
        <begin position="308"/>
        <end position="544"/>
    </location>
</feature>
<dbReference type="CDD" id="cd11386">
    <property type="entry name" value="MCP_signal"/>
    <property type="match status" value="1"/>
</dbReference>
<dbReference type="SMART" id="SM00283">
    <property type="entry name" value="MA"/>
    <property type="match status" value="1"/>
</dbReference>
<dbReference type="InterPro" id="IPR004090">
    <property type="entry name" value="Chemotax_Me-accpt_rcpt"/>
</dbReference>
<comment type="caution">
    <text evidence="7">The sequence shown here is derived from an EMBL/GenBank/DDBJ whole genome shotgun (WGS) entry which is preliminary data.</text>
</comment>
<dbReference type="Gene3D" id="1.10.287.950">
    <property type="entry name" value="Methyl-accepting chemotaxis protein"/>
    <property type="match status" value="1"/>
</dbReference>
<protein>
    <submittedName>
        <fullName evidence="7">Chemotaxis sensory transducer</fullName>
    </submittedName>
</protein>
<keyword evidence="8" id="KW-1185">Reference proteome</keyword>
<keyword evidence="4" id="KW-0812">Transmembrane</keyword>
<dbReference type="PANTHER" id="PTHR32089:SF112">
    <property type="entry name" value="LYSOZYME-LIKE PROTEIN-RELATED"/>
    <property type="match status" value="1"/>
</dbReference>
<dbReference type="GO" id="GO:0016020">
    <property type="term" value="C:membrane"/>
    <property type="evidence" value="ECO:0007669"/>
    <property type="project" value="InterPro"/>
</dbReference>
<dbReference type="PATRIC" id="fig|1149862.3.peg.384"/>